<keyword evidence="8" id="KW-0963">Cytoplasm</keyword>
<comment type="similarity">
    <text evidence="2 8">Belongs to the MGMT family.</text>
</comment>
<evidence type="ECO:0000259" key="9">
    <source>
        <dbReference type="Pfam" id="PF01035"/>
    </source>
</evidence>
<dbReference type="InterPro" id="IPR008332">
    <property type="entry name" value="MethylG_MeTrfase_N"/>
</dbReference>
<evidence type="ECO:0000256" key="8">
    <source>
        <dbReference type="HAMAP-Rule" id="MF_00772"/>
    </source>
</evidence>
<dbReference type="InterPro" id="IPR036388">
    <property type="entry name" value="WH-like_DNA-bd_sf"/>
</dbReference>
<dbReference type="PANTHER" id="PTHR10815:SF5">
    <property type="entry name" value="METHYLATED-DNA--PROTEIN-CYSTEINE METHYLTRANSFERASE"/>
    <property type="match status" value="1"/>
</dbReference>
<dbReference type="SUPFAM" id="SSF53155">
    <property type="entry name" value="Methylated DNA-protein cysteine methyltransferase domain"/>
    <property type="match status" value="1"/>
</dbReference>
<dbReference type="FunFam" id="1.10.10.10:FF:000214">
    <property type="entry name" value="Methylated-DNA--protein-cysteine methyltransferase"/>
    <property type="match status" value="1"/>
</dbReference>
<dbReference type="CDD" id="cd06445">
    <property type="entry name" value="ATase"/>
    <property type="match status" value="1"/>
</dbReference>
<keyword evidence="3 8" id="KW-0489">Methyltransferase</keyword>
<accession>A0A4R9BLK0</accession>
<comment type="subcellular location">
    <subcellularLocation>
        <location evidence="8">Cytoplasm</location>
    </subcellularLocation>
</comment>
<sequence length="174" mass="18315">MNSHSLNSPAPTPPNLVRVQSPLGDLELTGDDDEVWSLAIVRGGHLPLEGLAEAPNAVLERAATQLGEYFAGTRVTFDVPVRLSRGTEFQRSVWRGLAAIPFGDHLSYGELGRSIGKSGAGRAIGGAVGANPAPILVGCHRVLASNGRITGFSAGEGIPTKQWLLRHEGIEYVG</sequence>
<keyword evidence="5 8" id="KW-0227">DNA damage</keyword>
<dbReference type="Gene3D" id="3.30.160.70">
    <property type="entry name" value="Methylated DNA-protein cysteine methyltransferase domain"/>
    <property type="match status" value="1"/>
</dbReference>
<comment type="function">
    <text evidence="8">Involved in the cellular defense against the biological effects of O6-methylguanine (O6-MeG) and O4-methylthymine (O4-MeT) in DNA. Repairs the methylated nucleobase in DNA by stoichiometrically transferring the methyl group to a cysteine residue in the enzyme. This is a suicide reaction: the enzyme is irreversibly inactivated.</text>
</comment>
<comment type="catalytic activity">
    <reaction evidence="7 8">
        <text>a 6-O-methyl-2'-deoxyguanosine in DNA + L-cysteinyl-[protein] = S-methyl-L-cysteinyl-[protein] + a 2'-deoxyguanosine in DNA</text>
        <dbReference type="Rhea" id="RHEA:24000"/>
        <dbReference type="Rhea" id="RHEA-COMP:10131"/>
        <dbReference type="Rhea" id="RHEA-COMP:10132"/>
        <dbReference type="Rhea" id="RHEA-COMP:11367"/>
        <dbReference type="Rhea" id="RHEA-COMP:11368"/>
        <dbReference type="ChEBI" id="CHEBI:29950"/>
        <dbReference type="ChEBI" id="CHEBI:82612"/>
        <dbReference type="ChEBI" id="CHEBI:85445"/>
        <dbReference type="ChEBI" id="CHEBI:85448"/>
        <dbReference type="EC" id="2.1.1.63"/>
    </reaction>
</comment>
<dbReference type="Pfam" id="PF02870">
    <property type="entry name" value="Methyltransf_1N"/>
    <property type="match status" value="1"/>
</dbReference>
<dbReference type="OrthoDB" id="9802228at2"/>
<comment type="caution">
    <text evidence="11">The sequence shown here is derived from an EMBL/GenBank/DDBJ whole genome shotgun (WGS) entry which is preliminary data.</text>
</comment>
<evidence type="ECO:0000256" key="4">
    <source>
        <dbReference type="ARBA" id="ARBA00022679"/>
    </source>
</evidence>
<evidence type="ECO:0000313" key="12">
    <source>
        <dbReference type="Proteomes" id="UP000298468"/>
    </source>
</evidence>
<dbReference type="HAMAP" id="MF_00772">
    <property type="entry name" value="OGT"/>
    <property type="match status" value="1"/>
</dbReference>
<feature type="domain" description="Methylated-DNA-[protein]-cysteine S-methyltransferase DNA binding" evidence="9">
    <location>
        <begin position="88"/>
        <end position="170"/>
    </location>
</feature>
<dbReference type="InterPro" id="IPR014048">
    <property type="entry name" value="MethylDNA_cys_MeTrfase_DNA-bd"/>
</dbReference>
<dbReference type="Gene3D" id="1.10.10.10">
    <property type="entry name" value="Winged helix-like DNA-binding domain superfamily/Winged helix DNA-binding domain"/>
    <property type="match status" value="1"/>
</dbReference>
<evidence type="ECO:0000256" key="3">
    <source>
        <dbReference type="ARBA" id="ARBA00022603"/>
    </source>
</evidence>
<dbReference type="InterPro" id="IPR036631">
    <property type="entry name" value="MGMT_N_sf"/>
</dbReference>
<feature type="active site" description="Nucleophile; methyl group acceptor" evidence="8">
    <location>
        <position position="139"/>
    </location>
</feature>
<dbReference type="InterPro" id="IPR036217">
    <property type="entry name" value="MethylDNA_cys_MeTrfase_DNAb"/>
</dbReference>
<keyword evidence="12" id="KW-1185">Reference proteome</keyword>
<dbReference type="EMBL" id="SOHM01000034">
    <property type="protein sequence ID" value="TFD85813.1"/>
    <property type="molecule type" value="Genomic_DNA"/>
</dbReference>
<dbReference type="GO" id="GO:0003908">
    <property type="term" value="F:methylated-DNA-[protein]-cysteine S-methyltransferase activity"/>
    <property type="evidence" value="ECO:0007669"/>
    <property type="project" value="UniProtKB-UniRule"/>
</dbReference>
<dbReference type="NCBIfam" id="TIGR00589">
    <property type="entry name" value="ogt"/>
    <property type="match status" value="1"/>
</dbReference>
<keyword evidence="6 8" id="KW-0234">DNA repair</keyword>
<comment type="catalytic activity">
    <reaction evidence="1 8">
        <text>a 4-O-methyl-thymidine in DNA + L-cysteinyl-[protein] = a thymidine in DNA + S-methyl-L-cysteinyl-[protein]</text>
        <dbReference type="Rhea" id="RHEA:53428"/>
        <dbReference type="Rhea" id="RHEA-COMP:10131"/>
        <dbReference type="Rhea" id="RHEA-COMP:10132"/>
        <dbReference type="Rhea" id="RHEA-COMP:13555"/>
        <dbReference type="Rhea" id="RHEA-COMP:13556"/>
        <dbReference type="ChEBI" id="CHEBI:29950"/>
        <dbReference type="ChEBI" id="CHEBI:82612"/>
        <dbReference type="ChEBI" id="CHEBI:137386"/>
        <dbReference type="ChEBI" id="CHEBI:137387"/>
        <dbReference type="EC" id="2.1.1.63"/>
    </reaction>
</comment>
<keyword evidence="4 8" id="KW-0808">Transferase</keyword>
<organism evidence="11 12">
    <name type="scientific">Cryobacterium lactosi</name>
    <dbReference type="NCBI Taxonomy" id="1259202"/>
    <lineage>
        <taxon>Bacteria</taxon>
        <taxon>Bacillati</taxon>
        <taxon>Actinomycetota</taxon>
        <taxon>Actinomycetes</taxon>
        <taxon>Micrococcales</taxon>
        <taxon>Microbacteriaceae</taxon>
        <taxon>Cryobacterium</taxon>
    </lineage>
</organism>
<protein>
    <recommendedName>
        <fullName evidence="8">Methylated-DNA--protein-cysteine methyltransferase</fullName>
        <ecNumber evidence="8">2.1.1.63</ecNumber>
    </recommendedName>
    <alternativeName>
        <fullName evidence="8">6-O-methylguanine-DNA methyltransferase</fullName>
        <shortName evidence="8">MGMT</shortName>
    </alternativeName>
    <alternativeName>
        <fullName evidence="8">O-6-methylguanine-DNA-alkyltransferase</fullName>
    </alternativeName>
</protein>
<proteinExistence type="inferred from homology"/>
<dbReference type="GO" id="GO:0005737">
    <property type="term" value="C:cytoplasm"/>
    <property type="evidence" value="ECO:0007669"/>
    <property type="project" value="UniProtKB-SubCell"/>
</dbReference>
<evidence type="ECO:0000313" key="11">
    <source>
        <dbReference type="EMBL" id="TFD85813.1"/>
    </source>
</evidence>
<evidence type="ECO:0000256" key="5">
    <source>
        <dbReference type="ARBA" id="ARBA00022763"/>
    </source>
</evidence>
<dbReference type="PANTHER" id="PTHR10815">
    <property type="entry name" value="METHYLATED-DNA--PROTEIN-CYSTEINE METHYLTRANSFERASE"/>
    <property type="match status" value="1"/>
</dbReference>
<evidence type="ECO:0000256" key="7">
    <source>
        <dbReference type="ARBA" id="ARBA00049348"/>
    </source>
</evidence>
<dbReference type="GO" id="GO:0032259">
    <property type="term" value="P:methylation"/>
    <property type="evidence" value="ECO:0007669"/>
    <property type="project" value="UniProtKB-KW"/>
</dbReference>
<evidence type="ECO:0000256" key="6">
    <source>
        <dbReference type="ARBA" id="ARBA00023204"/>
    </source>
</evidence>
<dbReference type="GO" id="GO:0006307">
    <property type="term" value="P:DNA alkylation repair"/>
    <property type="evidence" value="ECO:0007669"/>
    <property type="project" value="UniProtKB-UniRule"/>
</dbReference>
<gene>
    <name evidence="11" type="ORF">E3T61_16940</name>
</gene>
<reference evidence="11 12" key="1">
    <citation type="submission" date="2019-03" db="EMBL/GenBank/DDBJ databases">
        <title>Genomics of glacier-inhabiting Cryobacterium strains.</title>
        <authorList>
            <person name="Liu Q."/>
            <person name="Xin Y.-H."/>
        </authorList>
    </citation>
    <scope>NUCLEOTIDE SEQUENCE [LARGE SCALE GENOMIC DNA]</scope>
    <source>
        <strain evidence="11 12">Sr59</strain>
    </source>
</reference>
<name>A0A4R9BLK0_9MICO</name>
<feature type="domain" description="Methylguanine DNA methyltransferase ribonuclease-like" evidence="10">
    <location>
        <begin position="20"/>
        <end position="83"/>
    </location>
</feature>
<evidence type="ECO:0000259" key="10">
    <source>
        <dbReference type="Pfam" id="PF02870"/>
    </source>
</evidence>
<comment type="miscellaneous">
    <text evidence="8">This enzyme catalyzes only one turnover and therefore is not strictly catalytic. According to one definition, an enzyme is a biocatalyst that acts repeatedly and over many reaction cycles.</text>
</comment>
<dbReference type="AlphaFoldDB" id="A0A4R9BLK0"/>
<dbReference type="SUPFAM" id="SSF46767">
    <property type="entry name" value="Methylated DNA-protein cysteine methyltransferase, C-terminal domain"/>
    <property type="match status" value="1"/>
</dbReference>
<dbReference type="Proteomes" id="UP000298468">
    <property type="component" value="Unassembled WGS sequence"/>
</dbReference>
<dbReference type="EC" id="2.1.1.63" evidence="8"/>
<dbReference type="RefSeq" id="WP_134642025.1">
    <property type="nucleotide sequence ID" value="NZ_SOHM01000034.1"/>
</dbReference>
<evidence type="ECO:0000256" key="1">
    <source>
        <dbReference type="ARBA" id="ARBA00001286"/>
    </source>
</evidence>
<dbReference type="Pfam" id="PF01035">
    <property type="entry name" value="DNA_binding_1"/>
    <property type="match status" value="1"/>
</dbReference>
<evidence type="ECO:0000256" key="2">
    <source>
        <dbReference type="ARBA" id="ARBA00008711"/>
    </source>
</evidence>
<dbReference type="InterPro" id="IPR023546">
    <property type="entry name" value="MGMT"/>
</dbReference>